<protein>
    <recommendedName>
        <fullName evidence="3">DUF3102 family protein</fullName>
    </recommendedName>
</protein>
<organism evidence="1 2">
    <name type="scientific">Agitococcus lubricus</name>
    <dbReference type="NCBI Taxonomy" id="1077255"/>
    <lineage>
        <taxon>Bacteria</taxon>
        <taxon>Pseudomonadati</taxon>
        <taxon>Pseudomonadota</taxon>
        <taxon>Gammaproteobacteria</taxon>
        <taxon>Moraxellales</taxon>
        <taxon>Moraxellaceae</taxon>
        <taxon>Agitococcus</taxon>
    </lineage>
</organism>
<reference evidence="1 2" key="1">
    <citation type="submission" date="2018-04" db="EMBL/GenBank/DDBJ databases">
        <title>Genomic Encyclopedia of Archaeal and Bacterial Type Strains, Phase II (KMG-II): from individual species to whole genera.</title>
        <authorList>
            <person name="Goeker M."/>
        </authorList>
    </citation>
    <scope>NUCLEOTIDE SEQUENCE [LARGE SCALE GENOMIC DNA]</scope>
    <source>
        <strain evidence="1 2">DSM 5822</strain>
    </source>
</reference>
<comment type="caution">
    <text evidence="1">The sequence shown here is derived from an EMBL/GenBank/DDBJ whole genome shotgun (WGS) entry which is preliminary data.</text>
</comment>
<keyword evidence="2" id="KW-1185">Reference proteome</keyword>
<sequence length="298" mass="33459">MSKKELVEQQQDWVADPQNTLLALDKQAAANIQALATQLGYDGSLTVGALEDEIRFYQRRSVEDVLELGKRLILLKEVTPHGEFSKRIEMLGINIRLGQKFMQAAKKFCKSENFSHLKNLSGVSQGRFLELLVLDDEEIKELSEEGSVRNIALDKIDCMSPSELRKALREAKADAEAKDTLLAKKDQKINTLDAELTKRSQFSPDSDLVEQQAREQAVLQQLQTAQNNALLAFQQFHVAIDAVQQSSYGHHFDEAIQNTLNFVYQNIASISHELGVAIDFVEMVSPAWVQAAKQEMGE</sequence>
<evidence type="ECO:0000313" key="2">
    <source>
        <dbReference type="Proteomes" id="UP000244223"/>
    </source>
</evidence>
<dbReference type="EMBL" id="QAON01000001">
    <property type="protein sequence ID" value="PTQ91248.1"/>
    <property type="molecule type" value="Genomic_DNA"/>
</dbReference>
<evidence type="ECO:0008006" key="3">
    <source>
        <dbReference type="Google" id="ProtNLM"/>
    </source>
</evidence>
<evidence type="ECO:0000313" key="1">
    <source>
        <dbReference type="EMBL" id="PTQ91248.1"/>
    </source>
</evidence>
<name>A0A2T5J3X0_9GAMM</name>
<gene>
    <name evidence="1" type="ORF">C8N29_101321</name>
</gene>
<dbReference type="RefSeq" id="WP_239986936.1">
    <property type="nucleotide sequence ID" value="NZ_QAON01000001.1"/>
</dbReference>
<accession>A0A2T5J3X0</accession>
<dbReference type="Proteomes" id="UP000244223">
    <property type="component" value="Unassembled WGS sequence"/>
</dbReference>
<proteinExistence type="predicted"/>
<dbReference type="AlphaFoldDB" id="A0A2T5J3X0"/>